<feature type="transmembrane region" description="Helical" evidence="1">
    <location>
        <begin position="12"/>
        <end position="31"/>
    </location>
</feature>
<sequence>MNVNKGMFNAVQYFGGTVIIIGIITFIFGAFASGSSLLTPIGIGTVMGGIFIFLMGMFFIITEEVLEKTTKKLNPQK</sequence>
<evidence type="ECO:0000256" key="1">
    <source>
        <dbReference type="SAM" id="Phobius"/>
    </source>
</evidence>
<dbReference type="Proteomes" id="UP000215224">
    <property type="component" value="Chromosome"/>
</dbReference>
<protein>
    <submittedName>
        <fullName evidence="2">Uncharacterized protein</fullName>
    </submittedName>
</protein>
<organism evidence="2 3">
    <name type="scientific">Sutcliffiella cohnii</name>
    <dbReference type="NCBI Taxonomy" id="33932"/>
    <lineage>
        <taxon>Bacteria</taxon>
        <taxon>Bacillati</taxon>
        <taxon>Bacillota</taxon>
        <taxon>Bacilli</taxon>
        <taxon>Bacillales</taxon>
        <taxon>Bacillaceae</taxon>
        <taxon>Sutcliffiella</taxon>
    </lineage>
</organism>
<feature type="transmembrane region" description="Helical" evidence="1">
    <location>
        <begin position="37"/>
        <end position="61"/>
    </location>
</feature>
<keyword evidence="3" id="KW-1185">Reference proteome</keyword>
<accession>A0A223KY20</accession>
<evidence type="ECO:0000313" key="2">
    <source>
        <dbReference type="EMBL" id="AST94406.1"/>
    </source>
</evidence>
<gene>
    <name evidence="2" type="ORF">BC6307_17425</name>
</gene>
<dbReference type="AlphaFoldDB" id="A0A223KY20"/>
<evidence type="ECO:0000313" key="3">
    <source>
        <dbReference type="Proteomes" id="UP000215224"/>
    </source>
</evidence>
<dbReference type="KEGG" id="bcoh:BC6307_17425"/>
<keyword evidence="1" id="KW-1133">Transmembrane helix</keyword>
<dbReference type="EMBL" id="CP018866">
    <property type="protein sequence ID" value="AST94406.1"/>
    <property type="molecule type" value="Genomic_DNA"/>
</dbReference>
<keyword evidence="1" id="KW-0812">Transmembrane</keyword>
<dbReference type="STRING" id="1314751.GCA_001591425_03488"/>
<reference evidence="2 3" key="1">
    <citation type="submission" date="2016-12" db="EMBL/GenBank/DDBJ databases">
        <title>The whole genome sequencing and assembly of Bacillus cohnii DSM 6307T strain.</title>
        <authorList>
            <person name="Lee Y.-J."/>
            <person name="Yi H."/>
            <person name="Bahn Y.-S."/>
            <person name="Kim J.F."/>
            <person name="Lee D.-W."/>
        </authorList>
    </citation>
    <scope>NUCLEOTIDE SEQUENCE [LARGE SCALE GENOMIC DNA]</scope>
    <source>
        <strain evidence="2 3">DSM 6307</strain>
    </source>
</reference>
<keyword evidence="1" id="KW-0472">Membrane</keyword>
<name>A0A223KY20_9BACI</name>
<proteinExistence type="predicted"/>